<reference evidence="1" key="2">
    <citation type="journal article" date="2015" name="Fish Shellfish Immunol.">
        <title>Early steps in the European eel (Anguilla anguilla)-Vibrio vulnificus interaction in the gills: Role of the RtxA13 toxin.</title>
        <authorList>
            <person name="Callol A."/>
            <person name="Pajuelo D."/>
            <person name="Ebbesson L."/>
            <person name="Teles M."/>
            <person name="MacKenzie S."/>
            <person name="Amaro C."/>
        </authorList>
    </citation>
    <scope>NUCLEOTIDE SEQUENCE</scope>
</reference>
<accession>A0A0E9V5B8</accession>
<evidence type="ECO:0000313" key="1">
    <source>
        <dbReference type="EMBL" id="JAH73284.1"/>
    </source>
</evidence>
<protein>
    <submittedName>
        <fullName evidence="1">Uncharacterized protein</fullName>
    </submittedName>
</protein>
<sequence>MICCICIIIILLIFLKSSVIFTFEWFSLPLNYF</sequence>
<dbReference type="AlphaFoldDB" id="A0A0E9V5B8"/>
<dbReference type="EMBL" id="GBXM01035293">
    <property type="protein sequence ID" value="JAH73284.1"/>
    <property type="molecule type" value="Transcribed_RNA"/>
</dbReference>
<organism evidence="1">
    <name type="scientific">Anguilla anguilla</name>
    <name type="common">European freshwater eel</name>
    <name type="synonym">Muraena anguilla</name>
    <dbReference type="NCBI Taxonomy" id="7936"/>
    <lineage>
        <taxon>Eukaryota</taxon>
        <taxon>Metazoa</taxon>
        <taxon>Chordata</taxon>
        <taxon>Craniata</taxon>
        <taxon>Vertebrata</taxon>
        <taxon>Euteleostomi</taxon>
        <taxon>Actinopterygii</taxon>
        <taxon>Neopterygii</taxon>
        <taxon>Teleostei</taxon>
        <taxon>Anguilliformes</taxon>
        <taxon>Anguillidae</taxon>
        <taxon>Anguilla</taxon>
    </lineage>
</organism>
<proteinExistence type="predicted"/>
<name>A0A0E9V5B8_ANGAN</name>
<reference evidence="1" key="1">
    <citation type="submission" date="2014-11" db="EMBL/GenBank/DDBJ databases">
        <authorList>
            <person name="Amaro Gonzalez C."/>
        </authorList>
    </citation>
    <scope>NUCLEOTIDE SEQUENCE</scope>
</reference>